<feature type="non-terminal residue" evidence="2">
    <location>
        <position position="97"/>
    </location>
</feature>
<evidence type="ECO:0000313" key="2">
    <source>
        <dbReference type="EMBL" id="CEK52045.1"/>
    </source>
</evidence>
<sequence length="97" mass="10646">KSYLQQHNPKLDNSVSGSVEDKPGTSDSGIIASSQTQKQQHTDNNQRAQEEPRSPHRIGRCHSDEQPESRAAKRSRRDTDVDENSSASSSPMGLNSS</sequence>
<evidence type="ECO:0000256" key="1">
    <source>
        <dbReference type="SAM" id="MobiDB-lite"/>
    </source>
</evidence>
<gene>
    <name evidence="2" type="primary">ORF15295</name>
</gene>
<feature type="non-terminal residue" evidence="2">
    <location>
        <position position="1"/>
    </location>
</feature>
<feature type="compositionally biased region" description="Basic and acidic residues" evidence="1">
    <location>
        <begin position="61"/>
        <end position="71"/>
    </location>
</feature>
<feature type="compositionally biased region" description="Polar residues" evidence="1">
    <location>
        <begin position="25"/>
        <end position="47"/>
    </location>
</feature>
<name>A0A0B6Y9D0_9EUPU</name>
<feature type="compositionally biased region" description="Polar residues" evidence="1">
    <location>
        <begin position="84"/>
        <end position="97"/>
    </location>
</feature>
<organism evidence="2">
    <name type="scientific">Arion vulgaris</name>
    <dbReference type="NCBI Taxonomy" id="1028688"/>
    <lineage>
        <taxon>Eukaryota</taxon>
        <taxon>Metazoa</taxon>
        <taxon>Spiralia</taxon>
        <taxon>Lophotrochozoa</taxon>
        <taxon>Mollusca</taxon>
        <taxon>Gastropoda</taxon>
        <taxon>Heterobranchia</taxon>
        <taxon>Euthyneura</taxon>
        <taxon>Panpulmonata</taxon>
        <taxon>Eupulmonata</taxon>
        <taxon>Stylommatophora</taxon>
        <taxon>Helicina</taxon>
        <taxon>Arionoidea</taxon>
        <taxon>Arionidae</taxon>
        <taxon>Arion</taxon>
    </lineage>
</organism>
<reference evidence="2" key="1">
    <citation type="submission" date="2014-12" db="EMBL/GenBank/DDBJ databases">
        <title>Insight into the proteome of Arion vulgaris.</title>
        <authorList>
            <person name="Aradska J."/>
            <person name="Bulat T."/>
            <person name="Smidak R."/>
            <person name="Sarate P."/>
            <person name="Gangsoo J."/>
            <person name="Sialana F."/>
            <person name="Bilban M."/>
            <person name="Lubec G."/>
        </authorList>
    </citation>
    <scope>NUCLEOTIDE SEQUENCE</scope>
    <source>
        <tissue evidence="2">Skin</tissue>
    </source>
</reference>
<accession>A0A0B6Y9D0</accession>
<dbReference type="AlphaFoldDB" id="A0A0B6Y9D0"/>
<protein>
    <submittedName>
        <fullName evidence="2">Uncharacterized protein</fullName>
    </submittedName>
</protein>
<proteinExistence type="predicted"/>
<feature type="compositionally biased region" description="Polar residues" evidence="1">
    <location>
        <begin position="1"/>
        <end position="17"/>
    </location>
</feature>
<feature type="region of interest" description="Disordered" evidence="1">
    <location>
        <begin position="1"/>
        <end position="97"/>
    </location>
</feature>
<dbReference type="EMBL" id="HACG01005180">
    <property type="protein sequence ID" value="CEK52045.1"/>
    <property type="molecule type" value="Transcribed_RNA"/>
</dbReference>